<evidence type="ECO:0000256" key="2">
    <source>
        <dbReference type="SAM" id="Phobius"/>
    </source>
</evidence>
<feature type="domain" description="YknX-like beta-barrel" evidence="4">
    <location>
        <begin position="217"/>
        <end position="297"/>
    </location>
</feature>
<evidence type="ECO:0000313" key="5">
    <source>
        <dbReference type="EMBL" id="SVA95091.1"/>
    </source>
</evidence>
<evidence type="ECO:0000259" key="3">
    <source>
        <dbReference type="Pfam" id="PF25876"/>
    </source>
</evidence>
<keyword evidence="2" id="KW-0472">Membrane</keyword>
<dbReference type="InterPro" id="IPR058624">
    <property type="entry name" value="MdtA-like_HH"/>
</dbReference>
<dbReference type="Pfam" id="PF25876">
    <property type="entry name" value="HH_MFP_RND"/>
    <property type="match status" value="1"/>
</dbReference>
<accession>A0A382A1G8</accession>
<dbReference type="GO" id="GO:1990281">
    <property type="term" value="C:efflux pump complex"/>
    <property type="evidence" value="ECO:0007669"/>
    <property type="project" value="TreeGrafter"/>
</dbReference>
<dbReference type="PANTHER" id="PTHR30469">
    <property type="entry name" value="MULTIDRUG RESISTANCE PROTEIN MDTA"/>
    <property type="match status" value="1"/>
</dbReference>
<evidence type="ECO:0000259" key="4">
    <source>
        <dbReference type="Pfam" id="PF25990"/>
    </source>
</evidence>
<sequence length="402" mass="44049">MEKKKKKKSNKKRNIIIISVLVLVVVGFSLKFIFSSGVKPVEVTVEPVEKREIIHKVTASGKIQPEKQVEISANISALIMEISVEEGDSVMMGQHLISLDRTRSEAASEQAHSRLKSAEANLVKNTAMRDRAEKLFSEQLISSQEIESATASFQLAESDVEMTKASIKSAMDDLSKTSLLAPSYGIVTEVRKDEGEMALGSMFQADVIMSIADLSKMEVNVDVNENDVISIEIGDTSEIEIDAFQDTLFYGVVTEIAHVAQTSGLGTQEQVTNFKVKVRMIDVPEGIRPGMSATANIVTDKRVDALAIPIQSLTVRPVGSEKQISSDKGVPENESEERSKAKVQEFEELIFILADEPGGVLRNGELSKPEGLDKIKSNGDTKYVHIRPVKVGISSETHYEVI</sequence>
<evidence type="ECO:0000256" key="1">
    <source>
        <dbReference type="SAM" id="MobiDB-lite"/>
    </source>
</evidence>
<dbReference type="AlphaFoldDB" id="A0A382A1G8"/>
<dbReference type="InterPro" id="IPR058636">
    <property type="entry name" value="Beta-barrel_YknX"/>
</dbReference>
<feature type="domain" description="Multidrug resistance protein MdtA-like alpha-helical hairpin" evidence="3">
    <location>
        <begin position="109"/>
        <end position="175"/>
    </location>
</feature>
<dbReference type="PANTHER" id="PTHR30469:SF33">
    <property type="entry name" value="SLR1207 PROTEIN"/>
    <property type="match status" value="1"/>
</dbReference>
<organism evidence="5">
    <name type="scientific">marine metagenome</name>
    <dbReference type="NCBI Taxonomy" id="408172"/>
    <lineage>
        <taxon>unclassified sequences</taxon>
        <taxon>metagenomes</taxon>
        <taxon>ecological metagenomes</taxon>
    </lineage>
</organism>
<dbReference type="Gene3D" id="2.40.50.100">
    <property type="match status" value="1"/>
</dbReference>
<feature type="non-terminal residue" evidence="5">
    <location>
        <position position="402"/>
    </location>
</feature>
<dbReference type="Pfam" id="PF25990">
    <property type="entry name" value="Beta-barrel_YknX"/>
    <property type="match status" value="1"/>
</dbReference>
<dbReference type="EMBL" id="UINC01023437">
    <property type="protein sequence ID" value="SVA95091.1"/>
    <property type="molecule type" value="Genomic_DNA"/>
</dbReference>
<dbReference type="Gene3D" id="1.10.287.470">
    <property type="entry name" value="Helix hairpin bin"/>
    <property type="match status" value="1"/>
</dbReference>
<proteinExistence type="predicted"/>
<keyword evidence="2" id="KW-1133">Transmembrane helix</keyword>
<keyword evidence="2" id="KW-0812">Transmembrane</keyword>
<protein>
    <submittedName>
        <fullName evidence="5">Uncharacterized protein</fullName>
    </submittedName>
</protein>
<reference evidence="5" key="1">
    <citation type="submission" date="2018-05" db="EMBL/GenBank/DDBJ databases">
        <authorList>
            <person name="Lanie J.A."/>
            <person name="Ng W.-L."/>
            <person name="Kazmierczak K.M."/>
            <person name="Andrzejewski T.M."/>
            <person name="Davidsen T.M."/>
            <person name="Wayne K.J."/>
            <person name="Tettelin H."/>
            <person name="Glass J.I."/>
            <person name="Rusch D."/>
            <person name="Podicherti R."/>
            <person name="Tsui H.-C.T."/>
            <person name="Winkler M.E."/>
        </authorList>
    </citation>
    <scope>NUCLEOTIDE SEQUENCE</scope>
</reference>
<dbReference type="Gene3D" id="2.40.30.170">
    <property type="match status" value="1"/>
</dbReference>
<dbReference type="SUPFAM" id="SSF111369">
    <property type="entry name" value="HlyD-like secretion proteins"/>
    <property type="match status" value="1"/>
</dbReference>
<dbReference type="NCBIfam" id="TIGR01730">
    <property type="entry name" value="RND_mfp"/>
    <property type="match status" value="1"/>
</dbReference>
<name>A0A382A1G8_9ZZZZ</name>
<dbReference type="GO" id="GO:0015562">
    <property type="term" value="F:efflux transmembrane transporter activity"/>
    <property type="evidence" value="ECO:0007669"/>
    <property type="project" value="TreeGrafter"/>
</dbReference>
<feature type="region of interest" description="Disordered" evidence="1">
    <location>
        <begin position="319"/>
        <end position="339"/>
    </location>
</feature>
<dbReference type="InterPro" id="IPR006143">
    <property type="entry name" value="RND_pump_MFP"/>
</dbReference>
<feature type="transmembrane region" description="Helical" evidence="2">
    <location>
        <begin position="15"/>
        <end position="34"/>
    </location>
</feature>
<gene>
    <name evidence="5" type="ORF">METZ01_LOCUS147945</name>
</gene>